<dbReference type="PANTHER" id="PTHR40621:SF11">
    <property type="entry name" value="TRANSCRIPTION FACTOR KAPC-RELATED"/>
    <property type="match status" value="1"/>
</dbReference>
<sequence length="346" mass="39379">MYRGPCSFRPTTSSLAAQVVYLWNPKYNNKPIPTLDTYSALSSTLTATHTHPRHISFINICQPETKQDTLLLPPRPPPLCFSMNKIRPSSEESVLCNTQLQSAVYPTMPARMDDFSHLGDFPSPSSSQYYLYANSEHHVDHHGSQSQSPSNTPLDMSYLPDYSNLGAYPSPERDEDEEETVPSSSKGTKPAAKRKRENRYKNAPPAVLSRRRAQNRASQRAYRERKDQRIKDLETMLNDAKQRNEQLSHDYEALYAEYVHLKTAQLMELQHEQEQQRVQQQHQVTSYGAGGELIYDPPMVGLAANHGKLEMDMFAMWAPTCTPYPCEPIMTRDTKDLATSAKYNAF</sequence>
<gene>
    <name evidence="11" type="ORF">DL546_008432</name>
</gene>
<dbReference type="Pfam" id="PF00170">
    <property type="entry name" value="bZIP_1"/>
    <property type="match status" value="1"/>
</dbReference>
<reference evidence="11 12" key="1">
    <citation type="submission" date="2018-08" db="EMBL/GenBank/DDBJ databases">
        <title>Draft genome of the lignicolous fungus Coniochaeta pulveracea.</title>
        <authorList>
            <person name="Borstlap C.J."/>
            <person name="De Witt R.N."/>
            <person name="Botha A."/>
            <person name="Volschenk H."/>
        </authorList>
    </citation>
    <scope>NUCLEOTIDE SEQUENCE [LARGE SCALE GENOMIC DNA]</scope>
    <source>
        <strain evidence="11 12">CAB683</strain>
    </source>
</reference>
<dbReference type="GO" id="GO:0001228">
    <property type="term" value="F:DNA-binding transcription activator activity, RNA polymerase II-specific"/>
    <property type="evidence" value="ECO:0007669"/>
    <property type="project" value="TreeGrafter"/>
</dbReference>
<evidence type="ECO:0000256" key="2">
    <source>
        <dbReference type="ARBA" id="ARBA00004123"/>
    </source>
</evidence>
<dbReference type="PROSITE" id="PS50217">
    <property type="entry name" value="BZIP"/>
    <property type="match status" value="1"/>
</dbReference>
<feature type="compositionally biased region" description="Polar residues" evidence="9">
    <location>
        <begin position="144"/>
        <end position="154"/>
    </location>
</feature>
<keyword evidence="7" id="KW-0539">Nucleus</keyword>
<evidence type="ECO:0000256" key="4">
    <source>
        <dbReference type="ARBA" id="ARBA00023015"/>
    </source>
</evidence>
<keyword evidence="5" id="KW-0238">DNA-binding</keyword>
<dbReference type="PANTHER" id="PTHR40621">
    <property type="entry name" value="TRANSCRIPTION FACTOR KAPC-RELATED"/>
    <property type="match status" value="1"/>
</dbReference>
<evidence type="ECO:0000256" key="7">
    <source>
        <dbReference type="ARBA" id="ARBA00023242"/>
    </source>
</evidence>
<evidence type="ECO:0000256" key="9">
    <source>
        <dbReference type="SAM" id="MobiDB-lite"/>
    </source>
</evidence>
<dbReference type="SUPFAM" id="SSF57959">
    <property type="entry name" value="Leucine zipper domain"/>
    <property type="match status" value="1"/>
</dbReference>
<dbReference type="EMBL" id="QVQW01000013">
    <property type="protein sequence ID" value="RKU46674.1"/>
    <property type="molecule type" value="Genomic_DNA"/>
</dbReference>
<dbReference type="Gene3D" id="1.20.5.170">
    <property type="match status" value="1"/>
</dbReference>
<comment type="caution">
    <text evidence="11">The sequence shown here is derived from an EMBL/GenBank/DDBJ whole genome shotgun (WGS) entry which is preliminary data.</text>
</comment>
<dbReference type="InterPro" id="IPR050936">
    <property type="entry name" value="AP-1-like"/>
</dbReference>
<keyword evidence="6" id="KW-0804">Transcription</keyword>
<dbReference type="InterPro" id="IPR004827">
    <property type="entry name" value="bZIP"/>
</dbReference>
<dbReference type="PROSITE" id="PS00036">
    <property type="entry name" value="BZIP_BASIC"/>
    <property type="match status" value="1"/>
</dbReference>
<evidence type="ECO:0000256" key="3">
    <source>
        <dbReference type="ARBA" id="ARBA00007163"/>
    </source>
</evidence>
<dbReference type="OrthoDB" id="2593073at2759"/>
<evidence type="ECO:0000256" key="6">
    <source>
        <dbReference type="ARBA" id="ARBA00023163"/>
    </source>
</evidence>
<organism evidence="11 12">
    <name type="scientific">Coniochaeta pulveracea</name>
    <dbReference type="NCBI Taxonomy" id="177199"/>
    <lineage>
        <taxon>Eukaryota</taxon>
        <taxon>Fungi</taxon>
        <taxon>Dikarya</taxon>
        <taxon>Ascomycota</taxon>
        <taxon>Pezizomycotina</taxon>
        <taxon>Sordariomycetes</taxon>
        <taxon>Sordariomycetidae</taxon>
        <taxon>Coniochaetales</taxon>
        <taxon>Coniochaetaceae</taxon>
        <taxon>Coniochaeta</taxon>
    </lineage>
</organism>
<evidence type="ECO:0000256" key="5">
    <source>
        <dbReference type="ARBA" id="ARBA00023125"/>
    </source>
</evidence>
<feature type="domain" description="BZIP" evidence="10">
    <location>
        <begin position="210"/>
        <end position="262"/>
    </location>
</feature>
<dbReference type="GO" id="GO:0000976">
    <property type="term" value="F:transcription cis-regulatory region binding"/>
    <property type="evidence" value="ECO:0007669"/>
    <property type="project" value="InterPro"/>
</dbReference>
<dbReference type="Proteomes" id="UP000275385">
    <property type="component" value="Unassembled WGS sequence"/>
</dbReference>
<proteinExistence type="inferred from homology"/>
<dbReference type="GO" id="GO:0090575">
    <property type="term" value="C:RNA polymerase II transcription regulator complex"/>
    <property type="evidence" value="ECO:0007669"/>
    <property type="project" value="TreeGrafter"/>
</dbReference>
<keyword evidence="4" id="KW-0805">Transcription regulation</keyword>
<dbReference type="SMART" id="SM00338">
    <property type="entry name" value="BRLZ"/>
    <property type="match status" value="1"/>
</dbReference>
<comment type="subcellular location">
    <subcellularLocation>
        <location evidence="2">Nucleus</location>
    </subcellularLocation>
</comment>
<keyword evidence="12" id="KW-1185">Reference proteome</keyword>
<dbReference type="InterPro" id="IPR046347">
    <property type="entry name" value="bZIP_sf"/>
</dbReference>
<name>A0A420YFW4_9PEZI</name>
<evidence type="ECO:0000259" key="10">
    <source>
        <dbReference type="PROSITE" id="PS50217"/>
    </source>
</evidence>
<feature type="region of interest" description="Disordered" evidence="9">
    <location>
        <begin position="137"/>
        <end position="229"/>
    </location>
</feature>
<evidence type="ECO:0000313" key="11">
    <source>
        <dbReference type="EMBL" id="RKU46674.1"/>
    </source>
</evidence>
<dbReference type="CDD" id="cd14688">
    <property type="entry name" value="bZIP_YAP"/>
    <property type="match status" value="1"/>
</dbReference>
<comment type="function">
    <text evidence="1">Putative transcription factor.</text>
</comment>
<comment type="similarity">
    <text evidence="3">Belongs to the bZIP family.</text>
</comment>
<evidence type="ECO:0000313" key="12">
    <source>
        <dbReference type="Proteomes" id="UP000275385"/>
    </source>
</evidence>
<evidence type="ECO:0000256" key="1">
    <source>
        <dbReference type="ARBA" id="ARBA00004049"/>
    </source>
</evidence>
<evidence type="ECO:0000256" key="8">
    <source>
        <dbReference type="ARBA" id="ARBA00044067"/>
    </source>
</evidence>
<accession>A0A420YFW4</accession>
<dbReference type="STRING" id="177199.A0A420YFW4"/>
<protein>
    <recommendedName>
        <fullName evidence="8">Putative transcription factor kapC</fullName>
    </recommendedName>
</protein>
<dbReference type="AlphaFoldDB" id="A0A420YFW4"/>